<name>A0A6C0DG69_9ZZZZ</name>
<evidence type="ECO:0000256" key="1">
    <source>
        <dbReference type="SAM" id="MobiDB-lite"/>
    </source>
</evidence>
<feature type="compositionally biased region" description="Basic residues" evidence="1">
    <location>
        <begin position="49"/>
        <end position="72"/>
    </location>
</feature>
<evidence type="ECO:0000313" key="2">
    <source>
        <dbReference type="EMBL" id="QHT14949.1"/>
    </source>
</evidence>
<protein>
    <submittedName>
        <fullName evidence="2">Uncharacterized protein</fullName>
    </submittedName>
</protein>
<dbReference type="EMBL" id="MN739598">
    <property type="protein sequence ID" value="QHT14949.1"/>
    <property type="molecule type" value="Genomic_DNA"/>
</dbReference>
<feature type="region of interest" description="Disordered" evidence="1">
    <location>
        <begin position="1"/>
        <end position="72"/>
    </location>
</feature>
<proteinExistence type="predicted"/>
<accession>A0A6C0DG69</accession>
<dbReference type="AlphaFoldDB" id="A0A6C0DG69"/>
<organism evidence="2">
    <name type="scientific">viral metagenome</name>
    <dbReference type="NCBI Taxonomy" id="1070528"/>
    <lineage>
        <taxon>unclassified sequences</taxon>
        <taxon>metagenomes</taxon>
        <taxon>organismal metagenomes</taxon>
    </lineage>
</organism>
<reference evidence="2" key="1">
    <citation type="journal article" date="2020" name="Nature">
        <title>Giant virus diversity and host interactions through global metagenomics.</title>
        <authorList>
            <person name="Schulz F."/>
            <person name="Roux S."/>
            <person name="Paez-Espino D."/>
            <person name="Jungbluth S."/>
            <person name="Walsh D.A."/>
            <person name="Denef V.J."/>
            <person name="McMahon K.D."/>
            <person name="Konstantinidis K.T."/>
            <person name="Eloe-Fadrosh E.A."/>
            <person name="Kyrpides N.C."/>
            <person name="Woyke T."/>
        </authorList>
    </citation>
    <scope>NUCLEOTIDE SEQUENCE</scope>
    <source>
        <strain evidence="2">GVMAG-M-3300023174-144</strain>
    </source>
</reference>
<sequence>MDSNTSNLGRLASDAQYVQPTRPAPPGIISFQNTQPVKKGLLSRLFGRGGKKSKKSKKSRKSRKTRRRRRRM</sequence>